<dbReference type="AlphaFoldDB" id="D7FHF1"/>
<dbReference type="OrthoDB" id="423283at2759"/>
<dbReference type="STRING" id="2880.D7FHF1"/>
<sequence length="138" mass="14701">MRATVETRFRLMGKALKDGRMLNLPLALPLCGLIVGLRRRPTAGAKPLALSDVGLIDEALGRSLGSVAELAREVEEAKAALGGEGSGVKAAVRSMSELEEYAENLCLSWTLPGYPWSLLTLLLFAVAVVVVVTRLTVI</sequence>
<evidence type="ECO:0000313" key="3">
    <source>
        <dbReference type="Proteomes" id="UP000002630"/>
    </source>
</evidence>
<keyword evidence="3" id="KW-1185">Reference proteome</keyword>
<dbReference type="InParanoid" id="D7FHF1"/>
<evidence type="ECO:0000256" key="1">
    <source>
        <dbReference type="SAM" id="Phobius"/>
    </source>
</evidence>
<proteinExistence type="predicted"/>
<reference evidence="2 3" key="1">
    <citation type="journal article" date="2010" name="Nature">
        <title>The Ectocarpus genome and the independent evolution of multicellularity in brown algae.</title>
        <authorList>
            <person name="Cock J.M."/>
            <person name="Sterck L."/>
            <person name="Rouze P."/>
            <person name="Scornet D."/>
            <person name="Allen A.E."/>
            <person name="Amoutzias G."/>
            <person name="Anthouard V."/>
            <person name="Artiguenave F."/>
            <person name="Aury J.M."/>
            <person name="Badger J.H."/>
            <person name="Beszteri B."/>
            <person name="Billiau K."/>
            <person name="Bonnet E."/>
            <person name="Bothwell J.H."/>
            <person name="Bowler C."/>
            <person name="Boyen C."/>
            <person name="Brownlee C."/>
            <person name="Carrano C.J."/>
            <person name="Charrier B."/>
            <person name="Cho G.Y."/>
            <person name="Coelho S.M."/>
            <person name="Collen J."/>
            <person name="Corre E."/>
            <person name="Da Silva C."/>
            <person name="Delage L."/>
            <person name="Delaroque N."/>
            <person name="Dittami S.M."/>
            <person name="Doulbeau S."/>
            <person name="Elias M."/>
            <person name="Farnham G."/>
            <person name="Gachon C.M."/>
            <person name="Gschloessl B."/>
            <person name="Heesch S."/>
            <person name="Jabbari K."/>
            <person name="Jubin C."/>
            <person name="Kawai H."/>
            <person name="Kimura K."/>
            <person name="Kloareg B."/>
            <person name="Kupper F.C."/>
            <person name="Lang D."/>
            <person name="Le Bail A."/>
            <person name="Leblanc C."/>
            <person name="Lerouge P."/>
            <person name="Lohr M."/>
            <person name="Lopez P.J."/>
            <person name="Martens C."/>
            <person name="Maumus F."/>
            <person name="Michel G."/>
            <person name="Miranda-Saavedra D."/>
            <person name="Morales J."/>
            <person name="Moreau H."/>
            <person name="Motomura T."/>
            <person name="Nagasato C."/>
            <person name="Napoli C.A."/>
            <person name="Nelson D.R."/>
            <person name="Nyvall-Collen P."/>
            <person name="Peters A.F."/>
            <person name="Pommier C."/>
            <person name="Potin P."/>
            <person name="Poulain J."/>
            <person name="Quesneville H."/>
            <person name="Read B."/>
            <person name="Rensing S.A."/>
            <person name="Ritter A."/>
            <person name="Rousvoal S."/>
            <person name="Samanta M."/>
            <person name="Samson G."/>
            <person name="Schroeder D.C."/>
            <person name="Segurens B."/>
            <person name="Strittmatter M."/>
            <person name="Tonon T."/>
            <person name="Tregear J.W."/>
            <person name="Valentin K."/>
            <person name="von Dassow P."/>
            <person name="Yamagishi T."/>
            <person name="Van de Peer Y."/>
            <person name="Wincker P."/>
        </authorList>
    </citation>
    <scope>NUCLEOTIDE SEQUENCE [LARGE SCALE GENOMIC DNA]</scope>
    <source>
        <strain evidence="3">Ec32 / CCAP1310/4</strain>
    </source>
</reference>
<accession>D7FHF1</accession>
<keyword evidence="1" id="KW-0472">Membrane</keyword>
<dbReference type="Proteomes" id="UP000002630">
    <property type="component" value="Unassembled WGS sequence"/>
</dbReference>
<name>D7FHF1_ECTSI</name>
<keyword evidence="1" id="KW-1133">Transmembrane helix</keyword>
<gene>
    <name evidence="2" type="ORF">Esi_0108_0001</name>
</gene>
<feature type="transmembrane region" description="Helical" evidence="1">
    <location>
        <begin position="114"/>
        <end position="137"/>
    </location>
</feature>
<dbReference type="EMBL" id="FN649760">
    <property type="protein sequence ID" value="CBJ28513.1"/>
    <property type="molecule type" value="Genomic_DNA"/>
</dbReference>
<keyword evidence="1" id="KW-0812">Transmembrane</keyword>
<evidence type="ECO:0000313" key="2">
    <source>
        <dbReference type="EMBL" id="CBJ28513.1"/>
    </source>
</evidence>
<protein>
    <submittedName>
        <fullName evidence="2">Uncharacterized protein</fullName>
    </submittedName>
</protein>
<organism evidence="2 3">
    <name type="scientific">Ectocarpus siliculosus</name>
    <name type="common">Brown alga</name>
    <name type="synonym">Conferva siliculosa</name>
    <dbReference type="NCBI Taxonomy" id="2880"/>
    <lineage>
        <taxon>Eukaryota</taxon>
        <taxon>Sar</taxon>
        <taxon>Stramenopiles</taxon>
        <taxon>Ochrophyta</taxon>
        <taxon>PX clade</taxon>
        <taxon>Phaeophyceae</taxon>
        <taxon>Ectocarpales</taxon>
        <taxon>Ectocarpaceae</taxon>
        <taxon>Ectocarpus</taxon>
    </lineage>
</organism>